<evidence type="ECO:0000256" key="5">
    <source>
        <dbReference type="ARBA" id="ARBA00022777"/>
    </source>
</evidence>
<feature type="region of interest" description="Disordered" evidence="9">
    <location>
        <begin position="42"/>
        <end position="116"/>
    </location>
</feature>
<evidence type="ECO:0000256" key="3">
    <source>
        <dbReference type="ARBA" id="ARBA00022679"/>
    </source>
</evidence>
<dbReference type="InterPro" id="IPR045270">
    <property type="entry name" value="STKc_AGC"/>
</dbReference>
<evidence type="ECO:0000256" key="6">
    <source>
        <dbReference type="ARBA" id="ARBA00022840"/>
    </source>
</evidence>
<dbReference type="PANTHER" id="PTHR24353:SF153">
    <property type="entry name" value="CAMP-DEPENDENT PROTEIN KINASE CATALYTIC SUBUNIT 1"/>
    <property type="match status" value="1"/>
</dbReference>
<protein>
    <recommendedName>
        <fullName evidence="1">cAMP-dependent protein kinase</fullName>
        <ecNumber evidence="1">2.7.11.11</ecNumber>
    </recommendedName>
</protein>
<keyword evidence="12" id="KW-1185">Reference proteome</keyword>
<keyword evidence="3" id="KW-0808">Transferase</keyword>
<keyword evidence="6" id="KW-0067">ATP-binding</keyword>
<comment type="catalytic activity">
    <reaction evidence="8">
        <text>L-seryl-[protein] + ATP = O-phospho-L-seryl-[protein] + ADP + H(+)</text>
        <dbReference type="Rhea" id="RHEA:17989"/>
        <dbReference type="Rhea" id="RHEA-COMP:9863"/>
        <dbReference type="Rhea" id="RHEA-COMP:11604"/>
        <dbReference type="ChEBI" id="CHEBI:15378"/>
        <dbReference type="ChEBI" id="CHEBI:29999"/>
        <dbReference type="ChEBI" id="CHEBI:30616"/>
        <dbReference type="ChEBI" id="CHEBI:83421"/>
        <dbReference type="ChEBI" id="CHEBI:456216"/>
        <dbReference type="EC" id="2.7.11.11"/>
    </reaction>
</comment>
<feature type="compositionally biased region" description="Low complexity" evidence="9">
    <location>
        <begin position="227"/>
        <end position="239"/>
    </location>
</feature>
<organism evidence="11 12">
    <name type="scientific">Polyrhizophydium stewartii</name>
    <dbReference type="NCBI Taxonomy" id="2732419"/>
    <lineage>
        <taxon>Eukaryota</taxon>
        <taxon>Fungi</taxon>
        <taxon>Fungi incertae sedis</taxon>
        <taxon>Chytridiomycota</taxon>
        <taxon>Chytridiomycota incertae sedis</taxon>
        <taxon>Chytridiomycetes</taxon>
        <taxon>Rhizophydiales</taxon>
        <taxon>Rhizophydiales incertae sedis</taxon>
        <taxon>Polyrhizophydium</taxon>
    </lineage>
</organism>
<comment type="caution">
    <text evidence="11">The sequence shown here is derived from an EMBL/GenBank/DDBJ whole genome shotgun (WGS) entry which is preliminary data.</text>
</comment>
<evidence type="ECO:0000256" key="9">
    <source>
        <dbReference type="SAM" id="MobiDB-lite"/>
    </source>
</evidence>
<evidence type="ECO:0000256" key="4">
    <source>
        <dbReference type="ARBA" id="ARBA00022741"/>
    </source>
</evidence>
<dbReference type="PROSITE" id="PS50011">
    <property type="entry name" value="PROTEIN_KINASE_DOM"/>
    <property type="match status" value="1"/>
</dbReference>
<evidence type="ECO:0000256" key="8">
    <source>
        <dbReference type="ARBA" id="ARBA00047454"/>
    </source>
</evidence>
<dbReference type="Pfam" id="PF00069">
    <property type="entry name" value="Pkinase"/>
    <property type="match status" value="1"/>
</dbReference>
<dbReference type="SMART" id="SM00220">
    <property type="entry name" value="S_TKc"/>
    <property type="match status" value="1"/>
</dbReference>
<evidence type="ECO:0000256" key="7">
    <source>
        <dbReference type="ARBA" id="ARBA00047292"/>
    </source>
</evidence>
<keyword evidence="4" id="KW-0547">Nucleotide-binding</keyword>
<dbReference type="InterPro" id="IPR000719">
    <property type="entry name" value="Prot_kinase_dom"/>
</dbReference>
<dbReference type="Gene3D" id="3.30.200.20">
    <property type="entry name" value="Phosphorylase Kinase, domain 1"/>
    <property type="match status" value="1"/>
</dbReference>
<sequence>MPSSRDEDSTTSASRSGAFGALSALAGSVASSRLRLRTMKRFSSAPRLSGDPNCGTSDLHAIGDVKDSDDKEQGSLFEDGRESVSPSSQRGSACQASPSEGGPRPHAMRPVSAMATSHTLSKLAAIADTDEGNSDEECPSEPRNAADEFASAPHQHACSPSGVLHPEQRRKSRGWLQFRRSGSNASVQSRPSVTSMFSAFGAKHARSRSSAVLNMISSGRHNRARATTSSLSSTQTPTSRFGSFLGKRTSRDVRPRGSADSVQDKLDGMIKSPTMGVPPSVLASDSTSGVTAEGGATTALAPEQHRSTLVASRHPRYASAHEISSTRQDDAKLIRSLDDLHVVRRVATGGFADVYLVRQKPAAGRYYALKAVRKADIAEAGLENQVLSEKRLLEAVSHNFIVKLHCTFQSKGLLFFVLEYIAGGDLYHALQRAGMFTESEARFYAAEIVVVFEYLHARDIIYRDLKLENILLDSTGHIKLADFGFAKHVPTTTLSFCGTPDYMAPEIIVERPYGKAVDWWSLGVLIFELLSGKTPFRGDSVKEIYLNVLDGEIQWTESLRDHARSIVSALLVHNPDLRLGSAGGASEIKAHTWFWGLDWAAIASRSLVPPIQPHSVPPIAIERSVQNPDDVLDELLIDDMAAVADDFEIDDF</sequence>
<dbReference type="Gene3D" id="1.10.510.10">
    <property type="entry name" value="Transferase(Phosphotransferase) domain 1"/>
    <property type="match status" value="1"/>
</dbReference>
<evidence type="ECO:0000256" key="2">
    <source>
        <dbReference type="ARBA" id="ARBA00022527"/>
    </source>
</evidence>
<keyword evidence="5" id="KW-0418">Kinase</keyword>
<feature type="compositionally biased region" description="Polar residues" evidence="9">
    <location>
        <begin position="84"/>
        <end position="98"/>
    </location>
</feature>
<dbReference type="CDD" id="cd05123">
    <property type="entry name" value="STKc_AGC"/>
    <property type="match status" value="1"/>
</dbReference>
<dbReference type="PANTHER" id="PTHR24353">
    <property type="entry name" value="CYCLIC NUCLEOTIDE-DEPENDENT PROTEIN KINASE"/>
    <property type="match status" value="1"/>
</dbReference>
<dbReference type="Proteomes" id="UP001527925">
    <property type="component" value="Unassembled WGS sequence"/>
</dbReference>
<proteinExistence type="predicted"/>
<feature type="compositionally biased region" description="Basic and acidic residues" evidence="9">
    <location>
        <begin position="249"/>
        <end position="268"/>
    </location>
</feature>
<comment type="catalytic activity">
    <reaction evidence="7">
        <text>L-threonyl-[protein] + ATP = O-phospho-L-threonyl-[protein] + ADP + H(+)</text>
        <dbReference type="Rhea" id="RHEA:46608"/>
        <dbReference type="Rhea" id="RHEA-COMP:11060"/>
        <dbReference type="Rhea" id="RHEA-COMP:11605"/>
        <dbReference type="ChEBI" id="CHEBI:15378"/>
        <dbReference type="ChEBI" id="CHEBI:30013"/>
        <dbReference type="ChEBI" id="CHEBI:30616"/>
        <dbReference type="ChEBI" id="CHEBI:61977"/>
        <dbReference type="ChEBI" id="CHEBI:456216"/>
        <dbReference type="EC" id="2.7.11.11"/>
    </reaction>
</comment>
<feature type="region of interest" description="Disordered" evidence="9">
    <location>
        <begin position="1"/>
        <end position="21"/>
    </location>
</feature>
<evidence type="ECO:0000313" key="11">
    <source>
        <dbReference type="EMBL" id="KAL2913156.1"/>
    </source>
</evidence>
<feature type="domain" description="Protein kinase" evidence="10">
    <location>
        <begin position="340"/>
        <end position="594"/>
    </location>
</feature>
<evidence type="ECO:0000259" key="10">
    <source>
        <dbReference type="PROSITE" id="PS50011"/>
    </source>
</evidence>
<accession>A0ABR4N125</accession>
<dbReference type="EC" id="2.7.11.11" evidence="1"/>
<evidence type="ECO:0000313" key="12">
    <source>
        <dbReference type="Proteomes" id="UP001527925"/>
    </source>
</evidence>
<dbReference type="InterPro" id="IPR008271">
    <property type="entry name" value="Ser/Thr_kinase_AS"/>
</dbReference>
<dbReference type="EMBL" id="JADGIZ020000051">
    <property type="protein sequence ID" value="KAL2913156.1"/>
    <property type="molecule type" value="Genomic_DNA"/>
</dbReference>
<dbReference type="InterPro" id="IPR011009">
    <property type="entry name" value="Kinase-like_dom_sf"/>
</dbReference>
<keyword evidence="2" id="KW-0723">Serine/threonine-protein kinase</keyword>
<feature type="region of interest" description="Disordered" evidence="9">
    <location>
        <begin position="220"/>
        <end position="293"/>
    </location>
</feature>
<feature type="compositionally biased region" description="Low complexity" evidence="9">
    <location>
        <begin position="12"/>
        <end position="21"/>
    </location>
</feature>
<name>A0ABR4N125_9FUNG</name>
<gene>
    <name evidence="11" type="ORF">HK105_207397</name>
</gene>
<evidence type="ECO:0000256" key="1">
    <source>
        <dbReference type="ARBA" id="ARBA00012444"/>
    </source>
</evidence>
<dbReference type="PROSITE" id="PS00108">
    <property type="entry name" value="PROTEIN_KINASE_ST"/>
    <property type="match status" value="1"/>
</dbReference>
<reference evidence="11 12" key="1">
    <citation type="submission" date="2023-09" db="EMBL/GenBank/DDBJ databases">
        <title>Pangenome analysis of Batrachochytrium dendrobatidis and related Chytrids.</title>
        <authorList>
            <person name="Yacoub M.N."/>
            <person name="Stajich J.E."/>
            <person name="James T.Y."/>
        </authorList>
    </citation>
    <scope>NUCLEOTIDE SEQUENCE [LARGE SCALE GENOMIC DNA]</scope>
    <source>
        <strain evidence="11 12">JEL0888</strain>
    </source>
</reference>
<dbReference type="SUPFAM" id="SSF56112">
    <property type="entry name" value="Protein kinase-like (PK-like)"/>
    <property type="match status" value="1"/>
</dbReference>
<feature type="compositionally biased region" description="Basic and acidic residues" evidence="9">
    <location>
        <begin position="61"/>
        <end position="82"/>
    </location>
</feature>